<dbReference type="InterPro" id="IPR029464">
    <property type="entry name" value="HSDR_N"/>
</dbReference>
<dbReference type="RefSeq" id="WP_188368983.1">
    <property type="nucleotide sequence ID" value="NZ_BMFH01000001.1"/>
</dbReference>
<comment type="caution">
    <text evidence="2">The sequence shown here is derived from an EMBL/GenBank/DDBJ whole genome shotgun (WGS) entry which is preliminary data.</text>
</comment>
<dbReference type="Pfam" id="PF13588">
    <property type="entry name" value="HSDR_N_2"/>
    <property type="match status" value="1"/>
</dbReference>
<keyword evidence="2" id="KW-0255">Endonuclease</keyword>
<dbReference type="Gene3D" id="3.90.1570.30">
    <property type="match status" value="1"/>
</dbReference>
<protein>
    <submittedName>
        <fullName evidence="2">Restriction endonuclease subunit R</fullName>
    </submittedName>
</protein>
<dbReference type="EMBL" id="BMFH01000001">
    <property type="protein sequence ID" value="GGD39650.1"/>
    <property type="molecule type" value="Genomic_DNA"/>
</dbReference>
<gene>
    <name evidence="2" type="ORF">GCM10011361_03440</name>
</gene>
<keyword evidence="2" id="KW-0540">Nuclease</keyword>
<organism evidence="2 3">
    <name type="scientific">Muriicola marianensis</name>
    <dbReference type="NCBI Taxonomy" id="1324801"/>
    <lineage>
        <taxon>Bacteria</taxon>
        <taxon>Pseudomonadati</taxon>
        <taxon>Bacteroidota</taxon>
        <taxon>Flavobacteriia</taxon>
        <taxon>Flavobacteriales</taxon>
        <taxon>Flavobacteriaceae</taxon>
        <taxon>Muriicola</taxon>
    </lineage>
</organism>
<accession>A0ABQ1QQU0</accession>
<keyword evidence="3" id="KW-1185">Reference proteome</keyword>
<keyword evidence="2" id="KW-0378">Hydrolase</keyword>
<dbReference type="Proteomes" id="UP000625780">
    <property type="component" value="Unassembled WGS sequence"/>
</dbReference>
<proteinExistence type="predicted"/>
<sequence>MENLNFPGYHFRFKNSENNPLIFDVVRKKFVALQPEEWVRQHVVRYLHETKNYPLSLINVEKQIRVHTLSKRFDIVVYSPNGEIEILVECKAPKVKITEDSFDQAARYNLDLRARFLLVTNGLDHYFCRIDYKNSSYIFIEDFPSYTGRTA</sequence>
<evidence type="ECO:0000313" key="2">
    <source>
        <dbReference type="EMBL" id="GGD39650.1"/>
    </source>
</evidence>
<evidence type="ECO:0000313" key="3">
    <source>
        <dbReference type="Proteomes" id="UP000625780"/>
    </source>
</evidence>
<evidence type="ECO:0000259" key="1">
    <source>
        <dbReference type="Pfam" id="PF13588"/>
    </source>
</evidence>
<feature type="domain" description="Type I restriction enzyme R protein N-terminal" evidence="1">
    <location>
        <begin position="35"/>
        <end position="144"/>
    </location>
</feature>
<reference evidence="3" key="1">
    <citation type="journal article" date="2019" name="Int. J. Syst. Evol. Microbiol.">
        <title>The Global Catalogue of Microorganisms (GCM) 10K type strain sequencing project: providing services to taxonomists for standard genome sequencing and annotation.</title>
        <authorList>
            <consortium name="The Broad Institute Genomics Platform"/>
            <consortium name="The Broad Institute Genome Sequencing Center for Infectious Disease"/>
            <person name="Wu L."/>
            <person name="Ma J."/>
        </authorList>
    </citation>
    <scope>NUCLEOTIDE SEQUENCE [LARGE SCALE GENOMIC DNA]</scope>
    <source>
        <strain evidence="3">CGMCC 1.12606</strain>
    </source>
</reference>
<name>A0ABQ1QQU0_9FLAO</name>
<dbReference type="GO" id="GO:0004519">
    <property type="term" value="F:endonuclease activity"/>
    <property type="evidence" value="ECO:0007669"/>
    <property type="project" value="UniProtKB-KW"/>
</dbReference>